<keyword evidence="1" id="KW-0732">Signal</keyword>
<accession>A0ABT8KZY3</accession>
<dbReference type="EMBL" id="JAUJEB010000001">
    <property type="protein sequence ID" value="MDN5211013.1"/>
    <property type="molecule type" value="Genomic_DNA"/>
</dbReference>
<keyword evidence="3" id="KW-1185">Reference proteome</keyword>
<name>A0ABT8KZY3_9BACT</name>
<dbReference type="Proteomes" id="UP001172083">
    <property type="component" value="Unassembled WGS sequence"/>
</dbReference>
<reference evidence="2" key="1">
    <citation type="submission" date="2023-06" db="EMBL/GenBank/DDBJ databases">
        <title>Genomic of Agaribacillus aureum.</title>
        <authorList>
            <person name="Wang G."/>
        </authorList>
    </citation>
    <scope>NUCLEOTIDE SEQUENCE</scope>
    <source>
        <strain evidence="2">BMA12</strain>
    </source>
</reference>
<evidence type="ECO:0000256" key="1">
    <source>
        <dbReference type="SAM" id="SignalP"/>
    </source>
</evidence>
<comment type="caution">
    <text evidence="2">The sequence shown here is derived from an EMBL/GenBank/DDBJ whole genome shotgun (WGS) entry which is preliminary data.</text>
</comment>
<gene>
    <name evidence="2" type="ORF">QQ020_03100</name>
</gene>
<proteinExistence type="predicted"/>
<feature type="chain" id="PRO_5045804190" evidence="1">
    <location>
        <begin position="27"/>
        <end position="241"/>
    </location>
</feature>
<dbReference type="RefSeq" id="WP_346756349.1">
    <property type="nucleotide sequence ID" value="NZ_JAUJEB010000001.1"/>
</dbReference>
<sequence length="241" mass="28055">MKNIVTLISVLIFWSSSFGQSGIATADLLEARKEQVHQNHKDAFVAHILTGRYYSLKYEGAKNSQFFRSKNLVKGTMVYDGVVFNDVEIQYDLYIQKIVAMLDTKNYIRHVTIDGERVSEFSIVGCDFRRIKDDTVMQEGFYQVAFEGDNAHLFIKRNMEKKESIENNRIRQEFLPVDRYYIKNAFGTFPVQKKKSVLEAYNHAKEVMATIKKNKLKFSKKKREKSLIELVSLLDPKFPIN</sequence>
<evidence type="ECO:0000313" key="2">
    <source>
        <dbReference type="EMBL" id="MDN5211013.1"/>
    </source>
</evidence>
<protein>
    <submittedName>
        <fullName evidence="2">Uncharacterized protein</fullName>
    </submittedName>
</protein>
<evidence type="ECO:0000313" key="3">
    <source>
        <dbReference type="Proteomes" id="UP001172083"/>
    </source>
</evidence>
<feature type="signal peptide" evidence="1">
    <location>
        <begin position="1"/>
        <end position="26"/>
    </location>
</feature>
<organism evidence="2 3">
    <name type="scientific">Agaribacillus aureus</name>
    <dbReference type="NCBI Taxonomy" id="3051825"/>
    <lineage>
        <taxon>Bacteria</taxon>
        <taxon>Pseudomonadati</taxon>
        <taxon>Bacteroidota</taxon>
        <taxon>Cytophagia</taxon>
        <taxon>Cytophagales</taxon>
        <taxon>Splendidivirgaceae</taxon>
        <taxon>Agaribacillus</taxon>
    </lineage>
</organism>